<keyword evidence="3" id="KW-1185">Reference proteome</keyword>
<gene>
    <name evidence="2" type="ORF">KHLLAP_LOCUS815</name>
</gene>
<name>A0AAI8V935_9PEZI</name>
<evidence type="ECO:0000256" key="1">
    <source>
        <dbReference type="SAM" id="MobiDB-lite"/>
    </source>
</evidence>
<protein>
    <submittedName>
        <fullName evidence="2">Uu.00g032000.m01.CDS01</fullName>
    </submittedName>
</protein>
<dbReference type="Proteomes" id="UP001295740">
    <property type="component" value="Unassembled WGS sequence"/>
</dbReference>
<evidence type="ECO:0000313" key="2">
    <source>
        <dbReference type="EMBL" id="CAJ2500347.1"/>
    </source>
</evidence>
<reference evidence="2" key="1">
    <citation type="submission" date="2023-10" db="EMBL/GenBank/DDBJ databases">
        <authorList>
            <person name="Hackl T."/>
        </authorList>
    </citation>
    <scope>NUCLEOTIDE SEQUENCE</scope>
</reference>
<feature type="region of interest" description="Disordered" evidence="1">
    <location>
        <begin position="1"/>
        <end position="22"/>
    </location>
</feature>
<dbReference type="AlphaFoldDB" id="A0AAI8V935"/>
<evidence type="ECO:0000313" key="3">
    <source>
        <dbReference type="Proteomes" id="UP001295740"/>
    </source>
</evidence>
<accession>A0AAI8V935</accession>
<comment type="caution">
    <text evidence="2">The sequence shown here is derived from an EMBL/GenBank/DDBJ whole genome shotgun (WGS) entry which is preliminary data.</text>
</comment>
<organism evidence="2 3">
    <name type="scientific">Anthostomella pinea</name>
    <dbReference type="NCBI Taxonomy" id="933095"/>
    <lineage>
        <taxon>Eukaryota</taxon>
        <taxon>Fungi</taxon>
        <taxon>Dikarya</taxon>
        <taxon>Ascomycota</taxon>
        <taxon>Pezizomycotina</taxon>
        <taxon>Sordariomycetes</taxon>
        <taxon>Xylariomycetidae</taxon>
        <taxon>Xylariales</taxon>
        <taxon>Xylariaceae</taxon>
        <taxon>Anthostomella</taxon>
    </lineage>
</organism>
<sequence length="108" mass="11600">MEVVPSDMDVDDGVGDGFGDDAGNDVGAPVVALASASRIDDDKGAEFKLQFCLRCLSDDAHQLIDLSDSPKIGNSDTALTHAAQQLVNSVSDKESEKFENSWFLHVMR</sequence>
<dbReference type="EMBL" id="CAUWAG010000003">
    <property type="protein sequence ID" value="CAJ2500347.1"/>
    <property type="molecule type" value="Genomic_DNA"/>
</dbReference>
<feature type="compositionally biased region" description="Acidic residues" evidence="1">
    <location>
        <begin position="8"/>
        <end position="22"/>
    </location>
</feature>
<proteinExistence type="predicted"/>